<dbReference type="EMBL" id="JBHSQV010000027">
    <property type="protein sequence ID" value="MFC5985483.1"/>
    <property type="molecule type" value="Genomic_DNA"/>
</dbReference>
<name>A0ABW1IKX9_9BACL</name>
<organism evidence="2 3">
    <name type="scientific">Marinicrinis lubricantis</name>
    <dbReference type="NCBI Taxonomy" id="2086470"/>
    <lineage>
        <taxon>Bacteria</taxon>
        <taxon>Bacillati</taxon>
        <taxon>Bacillota</taxon>
        <taxon>Bacilli</taxon>
        <taxon>Bacillales</taxon>
        <taxon>Paenibacillaceae</taxon>
    </lineage>
</organism>
<reference evidence="3" key="1">
    <citation type="journal article" date="2019" name="Int. J. Syst. Evol. Microbiol.">
        <title>The Global Catalogue of Microorganisms (GCM) 10K type strain sequencing project: providing services to taxonomists for standard genome sequencing and annotation.</title>
        <authorList>
            <consortium name="The Broad Institute Genomics Platform"/>
            <consortium name="The Broad Institute Genome Sequencing Center for Infectious Disease"/>
            <person name="Wu L."/>
            <person name="Ma J."/>
        </authorList>
    </citation>
    <scope>NUCLEOTIDE SEQUENCE [LARGE SCALE GENOMIC DNA]</scope>
    <source>
        <strain evidence="3">CCM 8749</strain>
    </source>
</reference>
<dbReference type="PROSITE" id="PS51257">
    <property type="entry name" value="PROKAR_LIPOPROTEIN"/>
    <property type="match status" value="1"/>
</dbReference>
<feature type="signal peptide" evidence="1">
    <location>
        <begin position="1"/>
        <end position="19"/>
    </location>
</feature>
<dbReference type="Proteomes" id="UP001596250">
    <property type="component" value="Unassembled WGS sequence"/>
</dbReference>
<feature type="chain" id="PRO_5045299275" description="SH3 domain-containing protein" evidence="1">
    <location>
        <begin position="20"/>
        <end position="393"/>
    </location>
</feature>
<accession>A0ABW1IKX9</accession>
<evidence type="ECO:0000313" key="2">
    <source>
        <dbReference type="EMBL" id="MFC5985483.1"/>
    </source>
</evidence>
<evidence type="ECO:0000313" key="3">
    <source>
        <dbReference type="Proteomes" id="UP001596250"/>
    </source>
</evidence>
<evidence type="ECO:0008006" key="4">
    <source>
        <dbReference type="Google" id="ProtNLM"/>
    </source>
</evidence>
<gene>
    <name evidence="2" type="ORF">ACFPXP_03405</name>
</gene>
<keyword evidence="3" id="KW-1185">Reference proteome</keyword>
<dbReference type="RefSeq" id="WP_379892364.1">
    <property type="nucleotide sequence ID" value="NZ_CBCSCT010000009.1"/>
</dbReference>
<sequence length="393" mass="44404">MKRTWKWWLSLMIMCIVLAACQNDEQPENESENQVEVEMTNNEEAAADREALRQQQFEDSLAASYQISKEETYQLPVSAILHEQPAAATSSSYVHELEQGDEVAVIGALEEMVQVVSGDKSGWIAAWLLTSDAKQIKQVEPYEMIVGTPVVFSMYPDQETPYGFELAEGKVVQVHREYEDWVDVRYISGESAYLDNHWIPKSALVPYEPELAKDGLVKPGTEYWLDFQFGVWVTGATETELEVEGPGGAGGTIAKEDFIPNPFTKPMLSIRYIPPMNMTQNWQVAGFDGEQVILKQNNLEIGEGASSEETAAEEKREISALINQVTGFGSYPFQFYLQFDTVEIELSSSEEFKQQFESDASFRMMLNEMLHQPLTHLPIDLTLTPEYMSEALK</sequence>
<protein>
    <recommendedName>
        <fullName evidence="4">SH3 domain-containing protein</fullName>
    </recommendedName>
</protein>
<proteinExistence type="predicted"/>
<keyword evidence="1" id="KW-0732">Signal</keyword>
<comment type="caution">
    <text evidence="2">The sequence shown here is derived from an EMBL/GenBank/DDBJ whole genome shotgun (WGS) entry which is preliminary data.</text>
</comment>
<evidence type="ECO:0000256" key="1">
    <source>
        <dbReference type="SAM" id="SignalP"/>
    </source>
</evidence>